<proteinExistence type="predicted"/>
<name>A0A6C0CMG9_9ZZZZ</name>
<protein>
    <submittedName>
        <fullName evidence="1">Uncharacterized protein</fullName>
    </submittedName>
</protein>
<organism evidence="1">
    <name type="scientific">viral metagenome</name>
    <dbReference type="NCBI Taxonomy" id="1070528"/>
    <lineage>
        <taxon>unclassified sequences</taxon>
        <taxon>metagenomes</taxon>
        <taxon>organismal metagenomes</taxon>
    </lineage>
</organism>
<accession>A0A6C0CMG9</accession>
<evidence type="ECO:0000313" key="1">
    <source>
        <dbReference type="EMBL" id="QHT05651.1"/>
    </source>
</evidence>
<reference evidence="1" key="1">
    <citation type="journal article" date="2020" name="Nature">
        <title>Giant virus diversity and host interactions through global metagenomics.</title>
        <authorList>
            <person name="Schulz F."/>
            <person name="Roux S."/>
            <person name="Paez-Espino D."/>
            <person name="Jungbluth S."/>
            <person name="Walsh D.A."/>
            <person name="Denef V.J."/>
            <person name="McMahon K.D."/>
            <person name="Konstantinidis K.T."/>
            <person name="Eloe-Fadrosh E.A."/>
            <person name="Kyrpides N.C."/>
            <person name="Woyke T."/>
        </authorList>
    </citation>
    <scope>NUCLEOTIDE SEQUENCE</scope>
    <source>
        <strain evidence="1">GVMAG-M-3300021389-45</strain>
    </source>
</reference>
<dbReference type="EMBL" id="MN739457">
    <property type="protein sequence ID" value="QHT05651.1"/>
    <property type="molecule type" value="Genomic_DNA"/>
</dbReference>
<dbReference type="AlphaFoldDB" id="A0A6C0CMG9"/>
<sequence>MSTKKPEEVTTTRRSYEEREKLFSDNKAKAIEKAMNTERVRYKSNANSNDFIEFLETRLSLWEDIKTDTIENGRLTKGFTKRYHENMYNKTNEILNSLKK</sequence>